<dbReference type="AlphaFoldDB" id="A0A9D4RGX9"/>
<dbReference type="Proteomes" id="UP000828390">
    <property type="component" value="Unassembled WGS sequence"/>
</dbReference>
<sequence length="219" mass="24366">MLFGSSKHKPPKIVSSKHGTTPAVTGSRGKNVTVFCCVNGPSLLDGGTPGTNGTVSPTGWSTTEVFSDYLKEHALQYLPPRSQDEPAALHSNLRASGGRTLSRYDVATQHSQLPTFKLPSVIVWPHQPVSTLQLQVMLVNNEKAEQFLQKRGGKILQNVDTAKKQRKTLSKVKTKSSFRKSRVEHFHDRNWFPDHPAALTADYLVVDDTKVQHYRDKHT</sequence>
<reference evidence="2" key="2">
    <citation type="submission" date="2020-11" db="EMBL/GenBank/DDBJ databases">
        <authorList>
            <person name="McCartney M.A."/>
            <person name="Auch B."/>
            <person name="Kono T."/>
            <person name="Mallez S."/>
            <person name="Becker A."/>
            <person name="Gohl D.M."/>
            <person name="Silverstein K.A.T."/>
            <person name="Koren S."/>
            <person name="Bechman K.B."/>
            <person name="Herman A."/>
            <person name="Abrahante J.E."/>
            <person name="Garbe J."/>
        </authorList>
    </citation>
    <scope>NUCLEOTIDE SEQUENCE</scope>
    <source>
        <strain evidence="2">Duluth1</strain>
        <tissue evidence="2">Whole animal</tissue>
    </source>
</reference>
<keyword evidence="3" id="KW-1185">Reference proteome</keyword>
<gene>
    <name evidence="2" type="ORF">DPMN_028952</name>
</gene>
<dbReference type="EMBL" id="JAIWYP010000002">
    <property type="protein sequence ID" value="KAH3865905.1"/>
    <property type="molecule type" value="Genomic_DNA"/>
</dbReference>
<evidence type="ECO:0000256" key="1">
    <source>
        <dbReference type="SAM" id="MobiDB-lite"/>
    </source>
</evidence>
<feature type="compositionally biased region" description="Basic residues" evidence="1">
    <location>
        <begin position="1"/>
        <end position="11"/>
    </location>
</feature>
<evidence type="ECO:0000313" key="2">
    <source>
        <dbReference type="EMBL" id="KAH3865905.1"/>
    </source>
</evidence>
<feature type="region of interest" description="Disordered" evidence="1">
    <location>
        <begin position="1"/>
        <end position="25"/>
    </location>
</feature>
<name>A0A9D4RGX9_DREPO</name>
<comment type="caution">
    <text evidence="2">The sequence shown here is derived from an EMBL/GenBank/DDBJ whole genome shotgun (WGS) entry which is preliminary data.</text>
</comment>
<organism evidence="2 3">
    <name type="scientific">Dreissena polymorpha</name>
    <name type="common">Zebra mussel</name>
    <name type="synonym">Mytilus polymorpha</name>
    <dbReference type="NCBI Taxonomy" id="45954"/>
    <lineage>
        <taxon>Eukaryota</taxon>
        <taxon>Metazoa</taxon>
        <taxon>Spiralia</taxon>
        <taxon>Lophotrochozoa</taxon>
        <taxon>Mollusca</taxon>
        <taxon>Bivalvia</taxon>
        <taxon>Autobranchia</taxon>
        <taxon>Heteroconchia</taxon>
        <taxon>Euheterodonta</taxon>
        <taxon>Imparidentia</taxon>
        <taxon>Neoheterodontei</taxon>
        <taxon>Myida</taxon>
        <taxon>Dreissenoidea</taxon>
        <taxon>Dreissenidae</taxon>
        <taxon>Dreissena</taxon>
    </lineage>
</organism>
<reference evidence="2" key="1">
    <citation type="journal article" date="2019" name="bioRxiv">
        <title>The Genome of the Zebra Mussel, Dreissena polymorpha: A Resource for Invasive Species Research.</title>
        <authorList>
            <person name="McCartney M.A."/>
            <person name="Auch B."/>
            <person name="Kono T."/>
            <person name="Mallez S."/>
            <person name="Zhang Y."/>
            <person name="Obille A."/>
            <person name="Becker A."/>
            <person name="Abrahante J.E."/>
            <person name="Garbe J."/>
            <person name="Badalamenti J.P."/>
            <person name="Herman A."/>
            <person name="Mangelson H."/>
            <person name="Liachko I."/>
            <person name="Sullivan S."/>
            <person name="Sone E.D."/>
            <person name="Koren S."/>
            <person name="Silverstein K.A.T."/>
            <person name="Beckman K.B."/>
            <person name="Gohl D.M."/>
        </authorList>
    </citation>
    <scope>NUCLEOTIDE SEQUENCE</scope>
    <source>
        <strain evidence="2">Duluth1</strain>
        <tissue evidence="2">Whole animal</tissue>
    </source>
</reference>
<accession>A0A9D4RGX9</accession>
<protein>
    <submittedName>
        <fullName evidence="2">Uncharacterized protein</fullName>
    </submittedName>
</protein>
<evidence type="ECO:0000313" key="3">
    <source>
        <dbReference type="Proteomes" id="UP000828390"/>
    </source>
</evidence>
<proteinExistence type="predicted"/>